<keyword evidence="8" id="KW-0862">Zinc</keyword>
<evidence type="ECO:0000256" key="2">
    <source>
        <dbReference type="ARBA" id="ARBA00004123"/>
    </source>
</evidence>
<keyword evidence="10" id="KW-0539">Nucleus</keyword>
<dbReference type="AlphaFoldDB" id="A0A5E8BYX5"/>
<dbReference type="Pfam" id="PF05207">
    <property type="entry name" value="Zn_ribbon_CSL"/>
    <property type="match status" value="1"/>
</dbReference>
<dbReference type="OrthoDB" id="445556at2759"/>
<keyword evidence="9" id="KW-0408">Iron</keyword>
<evidence type="ECO:0000259" key="12">
    <source>
        <dbReference type="PROSITE" id="PS51074"/>
    </source>
</evidence>
<reference evidence="13 14" key="1">
    <citation type="submission" date="2019-09" db="EMBL/GenBank/DDBJ databases">
        <authorList>
            <person name="Brejova B."/>
        </authorList>
    </citation>
    <scope>NUCLEOTIDE SEQUENCE [LARGE SCALE GENOMIC DNA]</scope>
</reference>
<dbReference type="SUPFAM" id="SSF46565">
    <property type="entry name" value="Chaperone J-domain"/>
    <property type="match status" value="1"/>
</dbReference>
<dbReference type="UniPathway" id="UPA00559"/>
<keyword evidence="6" id="KW-0963">Cytoplasm</keyword>
<feature type="domain" description="DPH-type MB" evidence="12">
    <location>
        <begin position="114"/>
        <end position="185"/>
    </location>
</feature>
<evidence type="ECO:0000256" key="9">
    <source>
        <dbReference type="ARBA" id="ARBA00023004"/>
    </source>
</evidence>
<evidence type="ECO:0000256" key="1">
    <source>
        <dbReference type="ARBA" id="ARBA00003474"/>
    </source>
</evidence>
<comment type="function">
    <text evidence="1">Required for the first step of diphthamide biosynthesis, the transfer of 3-amino-3-carboxypropyl from S-adenosyl-L-methionine to a histidine residue. Diphthamide is a post-translational modification of histidine which occurs in elongation factor 2.</text>
</comment>
<dbReference type="InterPro" id="IPR036869">
    <property type="entry name" value="J_dom_sf"/>
</dbReference>
<keyword evidence="7" id="KW-0479">Metal-binding</keyword>
<evidence type="ECO:0000256" key="10">
    <source>
        <dbReference type="ARBA" id="ARBA00023242"/>
    </source>
</evidence>
<dbReference type="Proteomes" id="UP000398389">
    <property type="component" value="Unassembled WGS sequence"/>
</dbReference>
<comment type="similarity">
    <text evidence="4">Belongs to the DPH4 family.</text>
</comment>
<evidence type="ECO:0000313" key="13">
    <source>
        <dbReference type="EMBL" id="VVT55839.1"/>
    </source>
</evidence>
<evidence type="ECO:0000256" key="3">
    <source>
        <dbReference type="ARBA" id="ARBA00004496"/>
    </source>
</evidence>
<gene>
    <name evidence="13" type="ORF">SAPINGB_P004764</name>
</gene>
<dbReference type="EMBL" id="CABVLU010000003">
    <property type="protein sequence ID" value="VVT55839.1"/>
    <property type="molecule type" value="Genomic_DNA"/>
</dbReference>
<keyword evidence="14" id="KW-1185">Reference proteome</keyword>
<dbReference type="GO" id="GO:0005634">
    <property type="term" value="C:nucleus"/>
    <property type="evidence" value="ECO:0007669"/>
    <property type="project" value="UniProtKB-SubCell"/>
</dbReference>
<evidence type="ECO:0000313" key="14">
    <source>
        <dbReference type="Proteomes" id="UP000398389"/>
    </source>
</evidence>
<evidence type="ECO:0000259" key="11">
    <source>
        <dbReference type="PROSITE" id="PS50076"/>
    </source>
</evidence>
<dbReference type="CDD" id="cd06257">
    <property type="entry name" value="DnaJ"/>
    <property type="match status" value="1"/>
</dbReference>
<evidence type="ECO:0000256" key="6">
    <source>
        <dbReference type="ARBA" id="ARBA00022490"/>
    </source>
</evidence>
<dbReference type="InterPro" id="IPR007872">
    <property type="entry name" value="DPH_MB_dom"/>
</dbReference>
<dbReference type="SUPFAM" id="SSF144217">
    <property type="entry name" value="CSL zinc finger"/>
    <property type="match status" value="1"/>
</dbReference>
<dbReference type="GO" id="GO:0005737">
    <property type="term" value="C:cytoplasm"/>
    <property type="evidence" value="ECO:0007669"/>
    <property type="project" value="UniProtKB-SubCell"/>
</dbReference>
<dbReference type="GeneID" id="43583579"/>
<accession>A0A5E8BYX5</accession>
<dbReference type="GO" id="GO:0017183">
    <property type="term" value="P:protein histidyl modification to diphthamide"/>
    <property type="evidence" value="ECO:0007669"/>
    <property type="project" value="UniProtKB-UniPathway"/>
</dbReference>
<evidence type="ECO:0000256" key="4">
    <source>
        <dbReference type="ARBA" id="ARBA00006169"/>
    </source>
</evidence>
<dbReference type="GO" id="GO:0046872">
    <property type="term" value="F:metal ion binding"/>
    <property type="evidence" value="ECO:0007669"/>
    <property type="project" value="UniProtKB-KW"/>
</dbReference>
<dbReference type="InterPro" id="IPR036671">
    <property type="entry name" value="DPH_MB_sf"/>
</dbReference>
<feature type="domain" description="J" evidence="11">
    <location>
        <begin position="8"/>
        <end position="99"/>
    </location>
</feature>
<name>A0A5E8BYX5_9ASCO</name>
<dbReference type="RefSeq" id="XP_031855370.1">
    <property type="nucleotide sequence ID" value="XM_031999479.1"/>
</dbReference>
<sequence length="190" mass="21037">MSDTVALNLYEILGILRQSCADYEAVTFAEIKQGYHSALLAHHPDKQLQREQGHGAGPDEENMSFTIVDDNSGITIPAIKTAYRILSNAERRKDYNSQLRIGGNGTVLTTPRAASDQIDLDDMNCRVEIGPDGVSETCTWTRSCRCGESEGYILNEQDLEKNGLASNSITVQCIGCSLWIEVLYEVMEEE</sequence>
<dbReference type="InterPro" id="IPR001623">
    <property type="entry name" value="DnaJ_domain"/>
</dbReference>
<dbReference type="Gene3D" id="3.10.660.10">
    <property type="entry name" value="DPH Zinc finger"/>
    <property type="match status" value="1"/>
</dbReference>
<dbReference type="PROSITE" id="PS50076">
    <property type="entry name" value="DNAJ_2"/>
    <property type="match status" value="1"/>
</dbReference>
<dbReference type="Gene3D" id="1.10.287.110">
    <property type="entry name" value="DnaJ domain"/>
    <property type="match status" value="1"/>
</dbReference>
<evidence type="ECO:0000256" key="7">
    <source>
        <dbReference type="ARBA" id="ARBA00022723"/>
    </source>
</evidence>
<organism evidence="13 14">
    <name type="scientific">Magnusiomyces paraingens</name>
    <dbReference type="NCBI Taxonomy" id="2606893"/>
    <lineage>
        <taxon>Eukaryota</taxon>
        <taxon>Fungi</taxon>
        <taxon>Dikarya</taxon>
        <taxon>Ascomycota</taxon>
        <taxon>Saccharomycotina</taxon>
        <taxon>Dipodascomycetes</taxon>
        <taxon>Dipodascales</taxon>
        <taxon>Dipodascaceae</taxon>
        <taxon>Magnusiomyces</taxon>
    </lineage>
</organism>
<evidence type="ECO:0000256" key="5">
    <source>
        <dbReference type="ARBA" id="ARBA00021797"/>
    </source>
</evidence>
<dbReference type="PANTHER" id="PTHR21454:SF46">
    <property type="entry name" value="DIPHTHAMIDE BIOSYNTHESIS PROTEIN 4"/>
    <property type="match status" value="1"/>
</dbReference>
<comment type="subcellular location">
    <subcellularLocation>
        <location evidence="3">Cytoplasm</location>
    </subcellularLocation>
    <subcellularLocation>
        <location evidence="2">Nucleus</location>
    </subcellularLocation>
</comment>
<protein>
    <recommendedName>
        <fullName evidence="5">Diphthamide biosynthesis protein 4</fullName>
    </recommendedName>
</protein>
<dbReference type="PROSITE" id="PS51074">
    <property type="entry name" value="DPH_MB"/>
    <property type="match status" value="1"/>
</dbReference>
<dbReference type="PANTHER" id="PTHR21454">
    <property type="entry name" value="DPH3 HOMOLOG-RELATED"/>
    <property type="match status" value="1"/>
</dbReference>
<dbReference type="InterPro" id="IPR044248">
    <property type="entry name" value="DPH3/4-like"/>
</dbReference>
<evidence type="ECO:0000256" key="8">
    <source>
        <dbReference type="ARBA" id="ARBA00022833"/>
    </source>
</evidence>
<proteinExistence type="inferred from homology"/>